<evidence type="ECO:0000256" key="3">
    <source>
        <dbReference type="SAM" id="SignalP"/>
    </source>
</evidence>
<keyword evidence="6" id="KW-1185">Reference proteome</keyword>
<dbReference type="RefSeq" id="WP_301140446.1">
    <property type="nucleotide sequence ID" value="NZ_JAUHQA010000001.1"/>
</dbReference>
<protein>
    <submittedName>
        <fullName evidence="5">ABC transporter substrate-binding protein</fullName>
    </submittedName>
</protein>
<evidence type="ECO:0000259" key="4">
    <source>
        <dbReference type="Pfam" id="PF13458"/>
    </source>
</evidence>
<proteinExistence type="inferred from homology"/>
<dbReference type="PANTHER" id="PTHR30483:SF6">
    <property type="entry name" value="PERIPLASMIC BINDING PROTEIN OF ABC TRANSPORTER FOR NATURAL AMINO ACIDS"/>
    <property type="match status" value="1"/>
</dbReference>
<gene>
    <name evidence="5" type="ORF">QQX02_00070</name>
</gene>
<dbReference type="SUPFAM" id="SSF53822">
    <property type="entry name" value="Periplasmic binding protein-like I"/>
    <property type="match status" value="1"/>
</dbReference>
<organism evidence="5 6">
    <name type="scientific">Demequina muriae</name>
    <dbReference type="NCBI Taxonomy" id="3051664"/>
    <lineage>
        <taxon>Bacteria</taxon>
        <taxon>Bacillati</taxon>
        <taxon>Actinomycetota</taxon>
        <taxon>Actinomycetes</taxon>
        <taxon>Micrococcales</taxon>
        <taxon>Demequinaceae</taxon>
        <taxon>Demequina</taxon>
    </lineage>
</organism>
<feature type="domain" description="Leucine-binding protein" evidence="4">
    <location>
        <begin position="47"/>
        <end position="359"/>
    </location>
</feature>
<evidence type="ECO:0000256" key="2">
    <source>
        <dbReference type="ARBA" id="ARBA00022729"/>
    </source>
</evidence>
<dbReference type="InterPro" id="IPR028081">
    <property type="entry name" value="Leu-bd"/>
</dbReference>
<dbReference type="Pfam" id="PF13458">
    <property type="entry name" value="Peripla_BP_6"/>
    <property type="match status" value="1"/>
</dbReference>
<dbReference type="PANTHER" id="PTHR30483">
    <property type="entry name" value="LEUCINE-SPECIFIC-BINDING PROTEIN"/>
    <property type="match status" value="1"/>
</dbReference>
<feature type="chain" id="PRO_5046823662" evidence="3">
    <location>
        <begin position="23"/>
        <end position="422"/>
    </location>
</feature>
<keyword evidence="2 3" id="KW-0732">Signal</keyword>
<accession>A0ABT8GD99</accession>
<evidence type="ECO:0000313" key="5">
    <source>
        <dbReference type="EMBL" id="MDN4479319.1"/>
    </source>
</evidence>
<evidence type="ECO:0000313" key="6">
    <source>
        <dbReference type="Proteomes" id="UP001172708"/>
    </source>
</evidence>
<dbReference type="PROSITE" id="PS51257">
    <property type="entry name" value="PROKAR_LIPOPROTEIN"/>
    <property type="match status" value="1"/>
</dbReference>
<comment type="caution">
    <text evidence="5">The sequence shown here is derived from an EMBL/GenBank/DDBJ whole genome shotgun (WGS) entry which is preliminary data.</text>
</comment>
<reference evidence="5" key="1">
    <citation type="submission" date="2023-06" db="EMBL/GenBank/DDBJ databases">
        <title>Egi l300058.</title>
        <authorList>
            <person name="Gao L."/>
            <person name="Fang B.-Z."/>
            <person name="Li W.-J."/>
        </authorList>
    </citation>
    <scope>NUCLEOTIDE SEQUENCE</scope>
    <source>
        <strain evidence="5">EGI L300058</strain>
    </source>
</reference>
<sequence length="422" mass="42861">MARWNTIARGAAFAAAASLALAACSSESDPETSSTDGGGSEASGDALTIGSLLPLTGSLAFLGPPEVAGVDLAQKEINDAGGVWGSDVEIIHTDSSDTDNPQIASQSVTELISQDVAAIVGAASSAVTLNVVDDVTAAGIVQISPANTSTALTGYSPLFFRTAPPDTVQGDALGNLILNDGIENLGILLFADDYATSLRDVVQGVIEEAGGTVTYGVSGDEFQTDASNFESIVQDVLATNPDGILVIAFDQTKAIIPALVGAGFPADKLYLTDGNTADYSADFEEGTMTGAQGTIPGANAADDFKALLDEVNGSPLDSYAYGAESYDATMLVALAALKGGAGDGQTVADNLPAVSGADGGTECTGWVECSELIEAGEDIIYQAVSGVGPFNADNDPSSAYVGVYEYDETNVQTWVEAVFGEV</sequence>
<dbReference type="InterPro" id="IPR028082">
    <property type="entry name" value="Peripla_BP_I"/>
</dbReference>
<dbReference type="EMBL" id="JAUHQA010000001">
    <property type="protein sequence ID" value="MDN4479319.1"/>
    <property type="molecule type" value="Genomic_DNA"/>
</dbReference>
<comment type="similarity">
    <text evidence="1">Belongs to the leucine-binding protein family.</text>
</comment>
<dbReference type="InterPro" id="IPR051010">
    <property type="entry name" value="BCAA_transport"/>
</dbReference>
<feature type="signal peptide" evidence="3">
    <location>
        <begin position="1"/>
        <end position="22"/>
    </location>
</feature>
<evidence type="ECO:0000256" key="1">
    <source>
        <dbReference type="ARBA" id="ARBA00010062"/>
    </source>
</evidence>
<dbReference type="Gene3D" id="3.40.50.2300">
    <property type="match status" value="2"/>
</dbReference>
<dbReference type="Proteomes" id="UP001172708">
    <property type="component" value="Unassembled WGS sequence"/>
</dbReference>
<name>A0ABT8GD99_9MICO</name>